<gene>
    <name evidence="6" type="ORF">K3T81_06025</name>
</gene>
<comment type="catalytic activity">
    <reaction evidence="5">
        <text>(6S)-5-formyl-5,6,7,8-tetrahydrofolate + ATP = (6R)-5,10-methenyltetrahydrofolate + ADP + phosphate</text>
        <dbReference type="Rhea" id="RHEA:10488"/>
        <dbReference type="ChEBI" id="CHEBI:30616"/>
        <dbReference type="ChEBI" id="CHEBI:43474"/>
        <dbReference type="ChEBI" id="CHEBI:57455"/>
        <dbReference type="ChEBI" id="CHEBI:57457"/>
        <dbReference type="ChEBI" id="CHEBI:456216"/>
        <dbReference type="EC" id="6.3.3.2"/>
    </reaction>
</comment>
<dbReference type="EMBL" id="JAIFZM010000004">
    <property type="protein sequence ID" value="MCG3418698.1"/>
    <property type="molecule type" value="Genomic_DNA"/>
</dbReference>
<keyword evidence="5" id="KW-0460">Magnesium</keyword>
<comment type="similarity">
    <text evidence="1 5">Belongs to the 5-formyltetrahydrofolate cyclo-ligase family.</text>
</comment>
<feature type="binding site" evidence="4">
    <location>
        <begin position="133"/>
        <end position="141"/>
    </location>
    <ligand>
        <name>ATP</name>
        <dbReference type="ChEBI" id="CHEBI:30616"/>
    </ligand>
</feature>
<comment type="caution">
    <text evidence="6">The sequence shown here is derived from an EMBL/GenBank/DDBJ whole genome shotgun (WGS) entry which is preliminary data.</text>
</comment>
<comment type="cofactor">
    <cofactor evidence="5">
        <name>Mg(2+)</name>
        <dbReference type="ChEBI" id="CHEBI:18420"/>
    </cofactor>
</comment>
<feature type="binding site" evidence="4">
    <location>
        <begin position="3"/>
        <end position="7"/>
    </location>
    <ligand>
        <name>ATP</name>
        <dbReference type="ChEBI" id="CHEBI:30616"/>
    </ligand>
</feature>
<dbReference type="NCBIfam" id="TIGR02727">
    <property type="entry name" value="MTHFS_bact"/>
    <property type="match status" value="1"/>
</dbReference>
<accession>A0AAW5B575</accession>
<evidence type="ECO:0000256" key="3">
    <source>
        <dbReference type="ARBA" id="ARBA00022840"/>
    </source>
</evidence>
<dbReference type="PANTHER" id="PTHR23407">
    <property type="entry name" value="ATPASE INHIBITOR/5-FORMYLTETRAHYDROFOLATE CYCLO-LIGASE"/>
    <property type="match status" value="1"/>
</dbReference>
<organism evidence="6 7">
    <name type="scientific">Oceanobacillus jordanicus</name>
    <dbReference type="NCBI Taxonomy" id="2867266"/>
    <lineage>
        <taxon>Bacteria</taxon>
        <taxon>Bacillati</taxon>
        <taxon>Bacillota</taxon>
        <taxon>Bacilli</taxon>
        <taxon>Bacillales</taxon>
        <taxon>Bacillaceae</taxon>
        <taxon>Oceanobacillus</taxon>
    </lineage>
</organism>
<dbReference type="RefSeq" id="WP_238018855.1">
    <property type="nucleotide sequence ID" value="NZ_JAIFZM010000004.1"/>
</dbReference>
<evidence type="ECO:0000256" key="4">
    <source>
        <dbReference type="PIRSR" id="PIRSR006806-1"/>
    </source>
</evidence>
<evidence type="ECO:0000256" key="2">
    <source>
        <dbReference type="ARBA" id="ARBA00022741"/>
    </source>
</evidence>
<dbReference type="InterPro" id="IPR024185">
    <property type="entry name" value="FTHF_cligase-like_sf"/>
</dbReference>
<dbReference type="EC" id="6.3.3.2" evidence="5"/>
<keyword evidence="6" id="KW-0436">Ligase</keyword>
<dbReference type="InterPro" id="IPR037171">
    <property type="entry name" value="NagB/RpiA_transferase-like"/>
</dbReference>
<evidence type="ECO:0000313" key="7">
    <source>
        <dbReference type="Proteomes" id="UP001199631"/>
    </source>
</evidence>
<reference evidence="6 7" key="1">
    <citation type="journal article" date="2022" name="Evol. Bioinform. Online">
        <title>Draft Genome Sequence of Oceanobacillus jordanicus Strain GSFE11, a Halotolerant Plant Growth-Promoting Bacterial Endophyte Isolated From the Jordan Valley.</title>
        <authorList>
            <person name="Alhindi T."/>
            <person name="Albdaiwi R."/>
        </authorList>
    </citation>
    <scope>NUCLEOTIDE SEQUENCE [LARGE SCALE GENOMIC DNA]</scope>
    <source>
        <strain evidence="6 7">GSFE11</strain>
    </source>
</reference>
<dbReference type="Proteomes" id="UP001199631">
    <property type="component" value="Unassembled WGS sequence"/>
</dbReference>
<sequence>MTKAELRARSIEFLKGISKEDRYITENKLKDQLVSSSIWEQVTTIGLTVSQAMEWDTKPIIEEAWKAEKIVCVPKCSPKEKTLTFYKLESFNQLEIVYYNLLEPNPTVTQPMAKMEIQLLLVPGLVFDKRGYRIGFGGGYYDRYLADYPNVTASLMHSEQLVDQIPAESFDIPVQHIIAAEKSW</sequence>
<dbReference type="PIRSF" id="PIRSF006806">
    <property type="entry name" value="FTHF_cligase"/>
    <property type="match status" value="1"/>
</dbReference>
<keyword evidence="3 4" id="KW-0067">ATP-binding</keyword>
<dbReference type="GO" id="GO:0005524">
    <property type="term" value="F:ATP binding"/>
    <property type="evidence" value="ECO:0007669"/>
    <property type="project" value="UniProtKB-KW"/>
</dbReference>
<dbReference type="SUPFAM" id="SSF100950">
    <property type="entry name" value="NagB/RpiA/CoA transferase-like"/>
    <property type="match status" value="1"/>
</dbReference>
<evidence type="ECO:0000313" key="6">
    <source>
        <dbReference type="EMBL" id="MCG3418698.1"/>
    </source>
</evidence>
<name>A0AAW5B575_9BACI</name>
<keyword evidence="2 4" id="KW-0547">Nucleotide-binding</keyword>
<dbReference type="PANTHER" id="PTHR23407:SF1">
    <property type="entry name" value="5-FORMYLTETRAHYDROFOLATE CYCLO-LIGASE"/>
    <property type="match status" value="1"/>
</dbReference>
<dbReference type="GO" id="GO:0030272">
    <property type="term" value="F:5-formyltetrahydrofolate cyclo-ligase activity"/>
    <property type="evidence" value="ECO:0007669"/>
    <property type="project" value="UniProtKB-EC"/>
</dbReference>
<dbReference type="Gene3D" id="3.40.50.10420">
    <property type="entry name" value="NagB/RpiA/CoA transferase-like"/>
    <property type="match status" value="1"/>
</dbReference>
<feature type="binding site" evidence="4">
    <location>
        <position position="49"/>
    </location>
    <ligand>
        <name>substrate</name>
    </ligand>
</feature>
<protein>
    <recommendedName>
        <fullName evidence="5">5-formyltetrahydrofolate cyclo-ligase</fullName>
        <ecNumber evidence="5">6.3.3.2</ecNumber>
    </recommendedName>
</protein>
<dbReference type="GO" id="GO:0046872">
    <property type="term" value="F:metal ion binding"/>
    <property type="evidence" value="ECO:0007669"/>
    <property type="project" value="UniProtKB-KW"/>
</dbReference>
<dbReference type="GO" id="GO:0009396">
    <property type="term" value="P:folic acid-containing compound biosynthetic process"/>
    <property type="evidence" value="ECO:0007669"/>
    <property type="project" value="TreeGrafter"/>
</dbReference>
<keyword evidence="7" id="KW-1185">Reference proteome</keyword>
<dbReference type="GO" id="GO:0035999">
    <property type="term" value="P:tetrahydrofolate interconversion"/>
    <property type="evidence" value="ECO:0007669"/>
    <property type="project" value="TreeGrafter"/>
</dbReference>
<dbReference type="AlphaFoldDB" id="A0AAW5B575"/>
<evidence type="ECO:0000256" key="1">
    <source>
        <dbReference type="ARBA" id="ARBA00010638"/>
    </source>
</evidence>
<keyword evidence="5" id="KW-0479">Metal-binding</keyword>
<proteinExistence type="inferred from homology"/>
<evidence type="ECO:0000256" key="5">
    <source>
        <dbReference type="RuleBase" id="RU361279"/>
    </source>
</evidence>
<dbReference type="InterPro" id="IPR002698">
    <property type="entry name" value="FTHF_cligase"/>
</dbReference>
<feature type="binding site" evidence="4">
    <location>
        <position position="54"/>
    </location>
    <ligand>
        <name>substrate</name>
    </ligand>
</feature>
<dbReference type="Pfam" id="PF01812">
    <property type="entry name" value="5-FTHF_cyc-lig"/>
    <property type="match status" value="1"/>
</dbReference>